<sequence>MRHSIKTVVQTESARKYLQQLCKHFAHKVPANWTEEAGSVTFPYGDCTMQATESELVIQCETGEPGNIALLKDVIESHLQKFAWRETPQLIWQEHQAAAS</sequence>
<dbReference type="AlphaFoldDB" id="A0A1M7BS94"/>
<dbReference type="EMBL" id="FRBW01000001">
    <property type="protein sequence ID" value="SHL57905.1"/>
    <property type="molecule type" value="Genomic_DNA"/>
</dbReference>
<dbReference type="PIRSF" id="PIRSF028291">
    <property type="entry name" value="UCP028291"/>
    <property type="match status" value="1"/>
</dbReference>
<dbReference type="STRING" id="735517.SAMN05444272_0950"/>
<proteinExistence type="predicted"/>
<protein>
    <recommendedName>
        <fullName evidence="3">DUF2218 domain-containing protein</fullName>
    </recommendedName>
</protein>
<evidence type="ECO:0000313" key="2">
    <source>
        <dbReference type="Proteomes" id="UP000186002"/>
    </source>
</evidence>
<dbReference type="Gene3D" id="3.30.310.50">
    <property type="entry name" value="Alpha-D-phosphohexomutase, C-terminal domain"/>
    <property type="match status" value="1"/>
</dbReference>
<gene>
    <name evidence="1" type="ORF">SAMN05444272_0950</name>
</gene>
<dbReference type="Pfam" id="PF09981">
    <property type="entry name" value="DUF2218"/>
    <property type="match status" value="1"/>
</dbReference>
<dbReference type="OrthoDB" id="9806511at2"/>
<name>A0A1M7BS94_9HYPH</name>
<evidence type="ECO:0000313" key="1">
    <source>
        <dbReference type="EMBL" id="SHL57905.1"/>
    </source>
</evidence>
<organism evidence="1 2">
    <name type="scientific">Roseibium suaedae</name>
    <dbReference type="NCBI Taxonomy" id="735517"/>
    <lineage>
        <taxon>Bacteria</taxon>
        <taxon>Pseudomonadati</taxon>
        <taxon>Pseudomonadota</taxon>
        <taxon>Alphaproteobacteria</taxon>
        <taxon>Hyphomicrobiales</taxon>
        <taxon>Stappiaceae</taxon>
        <taxon>Roseibium</taxon>
    </lineage>
</organism>
<keyword evidence="2" id="KW-1185">Reference proteome</keyword>
<dbReference type="InterPro" id="IPR014543">
    <property type="entry name" value="UCP028291"/>
</dbReference>
<reference evidence="1 2" key="1">
    <citation type="submission" date="2016-11" db="EMBL/GenBank/DDBJ databases">
        <authorList>
            <person name="Jaros S."/>
            <person name="Januszkiewicz K."/>
            <person name="Wedrychowicz H."/>
        </authorList>
    </citation>
    <scope>NUCLEOTIDE SEQUENCE [LARGE SCALE GENOMIC DNA]</scope>
    <source>
        <strain evidence="1 2">DSM 22153</strain>
    </source>
</reference>
<dbReference type="Proteomes" id="UP000186002">
    <property type="component" value="Unassembled WGS sequence"/>
</dbReference>
<accession>A0A1M7BS94</accession>
<evidence type="ECO:0008006" key="3">
    <source>
        <dbReference type="Google" id="ProtNLM"/>
    </source>
</evidence>
<dbReference type="RefSeq" id="WP_073009444.1">
    <property type="nucleotide sequence ID" value="NZ_FRBW01000001.1"/>
</dbReference>